<organism evidence="2">
    <name type="scientific">uncultured Caudovirales phage</name>
    <dbReference type="NCBI Taxonomy" id="2100421"/>
    <lineage>
        <taxon>Viruses</taxon>
        <taxon>Duplodnaviria</taxon>
        <taxon>Heunggongvirae</taxon>
        <taxon>Uroviricota</taxon>
        <taxon>Caudoviricetes</taxon>
        <taxon>Peduoviridae</taxon>
        <taxon>Maltschvirus</taxon>
        <taxon>Maltschvirus maltsch</taxon>
    </lineage>
</organism>
<sequence length="151" mass="17318">MPITYQQDFFVNIRKDLEHLAFQHWEEVEAGHSDLELDPDWEAYEVLEGEGALKVFTARDDGNLVGYFLVVCQKSLHYKDSIFAYNDAVFVSPTHRRSGVGAELIKVAEKWLKEDKISVLVINTKVDKPFDQLLGGLGYTHAENIYTKLLR</sequence>
<evidence type="ECO:0000313" key="2">
    <source>
        <dbReference type="EMBL" id="CAB4139390.1"/>
    </source>
</evidence>
<dbReference type="InterPro" id="IPR000182">
    <property type="entry name" value="GNAT_dom"/>
</dbReference>
<proteinExistence type="predicted"/>
<protein>
    <submittedName>
        <fullName evidence="2">NAT_SF domain containing protein</fullName>
    </submittedName>
</protein>
<dbReference type="CDD" id="cd04301">
    <property type="entry name" value="NAT_SF"/>
    <property type="match status" value="1"/>
</dbReference>
<accession>A0A6J5M309</accession>
<reference evidence="2" key="1">
    <citation type="submission" date="2020-04" db="EMBL/GenBank/DDBJ databases">
        <authorList>
            <person name="Chiriac C."/>
            <person name="Salcher M."/>
            <person name="Ghai R."/>
            <person name="Kavagutti S V."/>
        </authorList>
    </citation>
    <scope>NUCLEOTIDE SEQUENCE</scope>
</reference>
<dbReference type="SUPFAM" id="SSF55729">
    <property type="entry name" value="Acyl-CoA N-acyltransferases (Nat)"/>
    <property type="match status" value="1"/>
</dbReference>
<dbReference type="PROSITE" id="PS51186">
    <property type="entry name" value="GNAT"/>
    <property type="match status" value="1"/>
</dbReference>
<dbReference type="EMBL" id="LR796352">
    <property type="protein sequence ID" value="CAB4139390.1"/>
    <property type="molecule type" value="Genomic_DNA"/>
</dbReference>
<dbReference type="InterPro" id="IPR016181">
    <property type="entry name" value="Acyl_CoA_acyltransferase"/>
</dbReference>
<evidence type="ECO:0000259" key="1">
    <source>
        <dbReference type="PROSITE" id="PS51186"/>
    </source>
</evidence>
<feature type="domain" description="N-acetyltransferase" evidence="1">
    <location>
        <begin position="11"/>
        <end position="151"/>
    </location>
</feature>
<gene>
    <name evidence="2" type="ORF">UFOVP346_42</name>
</gene>
<dbReference type="Pfam" id="PF00583">
    <property type="entry name" value="Acetyltransf_1"/>
    <property type="match status" value="1"/>
</dbReference>
<dbReference type="GO" id="GO:0016747">
    <property type="term" value="F:acyltransferase activity, transferring groups other than amino-acyl groups"/>
    <property type="evidence" value="ECO:0007669"/>
    <property type="project" value="InterPro"/>
</dbReference>
<dbReference type="Gene3D" id="3.40.630.30">
    <property type="match status" value="1"/>
</dbReference>
<name>A0A6J5M309_9CAUD</name>